<sequence>MGATVSRILDSGTAIDALSTEARDHDPRQALRALAVPAVFLHARLDAEIPVEVSET</sequence>
<protein>
    <submittedName>
        <fullName evidence="1">Uncharacterized protein</fullName>
    </submittedName>
</protein>
<organism evidence="1">
    <name type="scientific">Streptomyces sp. NBC_00008</name>
    <dbReference type="NCBI Taxonomy" id="2903610"/>
    <lineage>
        <taxon>Bacteria</taxon>
        <taxon>Bacillati</taxon>
        <taxon>Actinomycetota</taxon>
        <taxon>Actinomycetes</taxon>
        <taxon>Kitasatosporales</taxon>
        <taxon>Streptomycetaceae</taxon>
        <taxon>Streptomyces</taxon>
    </lineage>
</organism>
<evidence type="ECO:0000313" key="1">
    <source>
        <dbReference type="EMBL" id="WTW70039.1"/>
    </source>
</evidence>
<accession>A0AAU2VT81</accession>
<name>A0AAU2VT81_9ACTN</name>
<gene>
    <name evidence="1" type="ORF">OG398_18080</name>
</gene>
<dbReference type="EMBL" id="CP108313">
    <property type="protein sequence ID" value="WTW70039.1"/>
    <property type="molecule type" value="Genomic_DNA"/>
</dbReference>
<proteinExistence type="predicted"/>
<reference evidence="1" key="1">
    <citation type="submission" date="2022-10" db="EMBL/GenBank/DDBJ databases">
        <title>The complete genomes of actinobacterial strains from the NBC collection.</title>
        <authorList>
            <person name="Joergensen T.S."/>
            <person name="Alvarez Arevalo M."/>
            <person name="Sterndorff E.B."/>
            <person name="Faurdal D."/>
            <person name="Vuksanovic O."/>
            <person name="Mourched A.-S."/>
            <person name="Charusanti P."/>
            <person name="Shaw S."/>
            <person name="Blin K."/>
            <person name="Weber T."/>
        </authorList>
    </citation>
    <scope>NUCLEOTIDE SEQUENCE</scope>
    <source>
        <strain evidence="1">NBC_00008</strain>
    </source>
</reference>
<dbReference type="AlphaFoldDB" id="A0AAU2VT81"/>